<sequence>MIVEQIQHKFLRFCAFKLGETIVDHDYSLIENSLKLNTLENRRNQVGLVFLYNLINGNLDCCDLLQCINVDIQTRNRRGDFITFYIPFHRTSYGQNSPIDRYCKLINGKHIEIFNISLNMFKNNLNRVFI</sequence>
<gene>
    <name evidence="1" type="primary">LOC114343232</name>
</gene>
<reference evidence="1" key="1">
    <citation type="submission" date="2025-08" db="UniProtKB">
        <authorList>
            <consortium name="RefSeq"/>
        </authorList>
    </citation>
    <scope>IDENTIFICATION</scope>
    <source>
        <tissue evidence="1">Whole insect</tissue>
    </source>
</reference>
<evidence type="ECO:0000313" key="1">
    <source>
        <dbReference type="RefSeq" id="XP_028149838.1"/>
    </source>
</evidence>
<name>A0A6P7GWQ9_DIAVI</name>
<dbReference type="RefSeq" id="XP_028149838.1">
    <property type="nucleotide sequence ID" value="XM_028294037.1"/>
</dbReference>
<organism evidence="1">
    <name type="scientific">Diabrotica virgifera virgifera</name>
    <name type="common">western corn rootworm</name>
    <dbReference type="NCBI Taxonomy" id="50390"/>
    <lineage>
        <taxon>Eukaryota</taxon>
        <taxon>Metazoa</taxon>
        <taxon>Ecdysozoa</taxon>
        <taxon>Arthropoda</taxon>
        <taxon>Hexapoda</taxon>
        <taxon>Insecta</taxon>
        <taxon>Pterygota</taxon>
        <taxon>Neoptera</taxon>
        <taxon>Endopterygota</taxon>
        <taxon>Coleoptera</taxon>
        <taxon>Polyphaga</taxon>
        <taxon>Cucujiformia</taxon>
        <taxon>Chrysomeloidea</taxon>
        <taxon>Chrysomelidae</taxon>
        <taxon>Galerucinae</taxon>
        <taxon>Diabroticina</taxon>
        <taxon>Diabroticites</taxon>
        <taxon>Diabrotica</taxon>
    </lineage>
</organism>
<proteinExistence type="predicted"/>
<accession>A0A6P7GWQ9</accession>
<protein>
    <submittedName>
        <fullName evidence="1">Uncharacterized protein LOC114343232</fullName>
    </submittedName>
</protein>
<dbReference type="InParanoid" id="A0A6P7GWQ9"/>
<dbReference type="AlphaFoldDB" id="A0A6P7GWQ9"/>